<feature type="domain" description="Disease resistance protein winged helix" evidence="7">
    <location>
        <begin position="428"/>
        <end position="498"/>
    </location>
</feature>
<dbReference type="FunFam" id="3.40.50.300:FF:001091">
    <property type="entry name" value="Probable disease resistance protein At1g61300"/>
    <property type="match status" value="1"/>
</dbReference>
<dbReference type="GO" id="GO:0051707">
    <property type="term" value="P:response to other organism"/>
    <property type="evidence" value="ECO:0007669"/>
    <property type="project" value="UniProtKB-ARBA"/>
</dbReference>
<dbReference type="InterPro" id="IPR036388">
    <property type="entry name" value="WH-like_DNA-bd_sf"/>
</dbReference>
<evidence type="ECO:0000259" key="7">
    <source>
        <dbReference type="Pfam" id="PF23559"/>
    </source>
</evidence>
<dbReference type="InterPro" id="IPR002182">
    <property type="entry name" value="NB-ARC"/>
</dbReference>
<evidence type="ECO:0000256" key="3">
    <source>
        <dbReference type="ARBA" id="ARBA00022821"/>
    </source>
</evidence>
<gene>
    <name evidence="9" type="ORF">ACJRO7_007612</name>
</gene>
<feature type="domain" description="NB-ARC" evidence="5">
    <location>
        <begin position="173"/>
        <end position="344"/>
    </location>
</feature>
<dbReference type="PANTHER" id="PTHR36766">
    <property type="entry name" value="PLANT BROAD-SPECTRUM MILDEW RESISTANCE PROTEIN RPW8"/>
    <property type="match status" value="1"/>
</dbReference>
<organism evidence="9 10">
    <name type="scientific">Eucalyptus globulus</name>
    <name type="common">Tasmanian blue gum</name>
    <dbReference type="NCBI Taxonomy" id="34317"/>
    <lineage>
        <taxon>Eukaryota</taxon>
        <taxon>Viridiplantae</taxon>
        <taxon>Streptophyta</taxon>
        <taxon>Embryophyta</taxon>
        <taxon>Tracheophyta</taxon>
        <taxon>Spermatophyta</taxon>
        <taxon>Magnoliopsida</taxon>
        <taxon>eudicotyledons</taxon>
        <taxon>Gunneridae</taxon>
        <taxon>Pentapetalae</taxon>
        <taxon>rosids</taxon>
        <taxon>malvids</taxon>
        <taxon>Myrtales</taxon>
        <taxon>Myrtaceae</taxon>
        <taxon>Myrtoideae</taxon>
        <taxon>Eucalypteae</taxon>
        <taxon>Eucalyptus</taxon>
    </lineage>
</organism>
<dbReference type="Gene3D" id="1.10.10.10">
    <property type="entry name" value="Winged helix-like DNA-binding domain superfamily/Winged helix DNA-binding domain"/>
    <property type="match status" value="1"/>
</dbReference>
<dbReference type="InterPro" id="IPR041118">
    <property type="entry name" value="Rx_N"/>
</dbReference>
<evidence type="ECO:0000259" key="8">
    <source>
        <dbReference type="Pfam" id="PF23598"/>
    </source>
</evidence>
<keyword evidence="4" id="KW-0067">ATP-binding</keyword>
<dbReference type="CDD" id="cd14798">
    <property type="entry name" value="RX-CC_like"/>
    <property type="match status" value="1"/>
</dbReference>
<dbReference type="Pfam" id="PF18052">
    <property type="entry name" value="Rx_N"/>
    <property type="match status" value="1"/>
</dbReference>
<keyword evidence="3" id="KW-0611">Plant defense</keyword>
<keyword evidence="2" id="KW-0547">Nucleotide-binding</keyword>
<dbReference type="GO" id="GO:0005524">
    <property type="term" value="F:ATP binding"/>
    <property type="evidence" value="ECO:0007669"/>
    <property type="project" value="UniProtKB-KW"/>
</dbReference>
<comment type="caution">
    <text evidence="9">The sequence shown here is derived from an EMBL/GenBank/DDBJ whole genome shotgun (WGS) entry which is preliminary data.</text>
</comment>
<evidence type="ECO:0000259" key="6">
    <source>
        <dbReference type="Pfam" id="PF18052"/>
    </source>
</evidence>
<dbReference type="SUPFAM" id="SSF52058">
    <property type="entry name" value="L domain-like"/>
    <property type="match status" value="1"/>
</dbReference>
<dbReference type="InterPro" id="IPR055414">
    <property type="entry name" value="LRR_R13L4/SHOC2-like"/>
</dbReference>
<dbReference type="Proteomes" id="UP001634007">
    <property type="component" value="Unassembled WGS sequence"/>
</dbReference>
<dbReference type="InterPro" id="IPR032675">
    <property type="entry name" value="LRR_dom_sf"/>
</dbReference>
<dbReference type="InterPro" id="IPR042197">
    <property type="entry name" value="Apaf_helical"/>
</dbReference>
<dbReference type="SUPFAM" id="SSF52540">
    <property type="entry name" value="P-loop containing nucleoside triphosphate hydrolases"/>
    <property type="match status" value="1"/>
</dbReference>
<evidence type="ECO:0000256" key="2">
    <source>
        <dbReference type="ARBA" id="ARBA00022741"/>
    </source>
</evidence>
<accession>A0ABD3IMI7</accession>
<dbReference type="GO" id="GO:0006952">
    <property type="term" value="P:defense response"/>
    <property type="evidence" value="ECO:0007669"/>
    <property type="project" value="UniProtKB-KW"/>
</dbReference>
<dbReference type="Pfam" id="PF00931">
    <property type="entry name" value="NB-ARC"/>
    <property type="match status" value="1"/>
</dbReference>
<dbReference type="Pfam" id="PF23559">
    <property type="entry name" value="WHD_DRP"/>
    <property type="match status" value="1"/>
</dbReference>
<evidence type="ECO:0000313" key="9">
    <source>
        <dbReference type="EMBL" id="KAL3715883.1"/>
    </source>
</evidence>
<dbReference type="Gene3D" id="3.40.50.300">
    <property type="entry name" value="P-loop containing nucleotide triphosphate hydrolases"/>
    <property type="match status" value="1"/>
</dbReference>
<sequence>MAESLLFGIAQGVLRKIASPALQEAVAIYNIEHQIRELRETLIAIKAVLSDAEVQKAKNDRLQVWLDRLQHVFYDAEDVLDEIECEALRKQVISRYGSVKGKVRRFFSISNPLMFRVKISHKIKEIRERLSKISTEKNQFDLNMRSADNGVGHTSSRKMTYSFINKLDVVGRDTDKEKIIEMLMQPDDKNLSVLPIVGIGGMGKTALAKLVYNDDRVKEQFELRLWVCVPEDFDLKKTIEGIIKDASRQDLSNFDIQQSQNFLQDIIKDKKFLLVLDDVWSNDRSRWKELRNLLTRGASESKIIVTTRSVEVASIMGTHPVYNLKGLSHEDSVALFKKWAFDETEKKPRPYLLAIGNDIVKKSQGVPLLVKTLGSLLYSKDDDGHWKHVRDSETWELVEAKKDIVPVLKLSYDHLPSHLKRCFATFSLFSRGVQMKGPALARLWMALGLISSKREKLALEDVGIEYIKEFWKRSLIQEVEECGAELLFNVHDLVHSLATSVAQNDFSIVHLDTTEISEGVRCISFSSTSLEGISNFDGVPPFLRKTTSKRLRGIYFQYQVNDGVITREFARICITKFNHLRYLNLSYSSFEELPRSICNLKQLRSLSLYGNKLLKKLPGTICELQSLLELSLVGCLELLDLPKNMERLVSLRYLYITTKQKSLQESGIQYLENLQFLGLNECANLQILFEGTCRLTRLRGLEIVDCRGPISLPFGELKAVESLNIASSKLVLTSENKSNFSLNLHTLVIYNFEQVMELLQCLEGSAYTLESFSVYDCPSLTYVPAWLPNHTRLRLIYLIRCPNLSSLPQGIQSLTNLKELCIEYCGELSKRCEPQTGKDWNKIVHIPRIQLDLIEVQWTYD</sequence>
<proteinExistence type="predicted"/>
<dbReference type="AlphaFoldDB" id="A0ABD3IMI7"/>
<dbReference type="Gene3D" id="3.80.10.10">
    <property type="entry name" value="Ribonuclease Inhibitor"/>
    <property type="match status" value="1"/>
</dbReference>
<keyword evidence="1" id="KW-0677">Repeat</keyword>
<feature type="domain" description="Disease resistance N-terminal" evidence="6">
    <location>
        <begin position="12"/>
        <end position="98"/>
    </location>
</feature>
<dbReference type="Pfam" id="PF23598">
    <property type="entry name" value="LRR_14"/>
    <property type="match status" value="1"/>
</dbReference>
<dbReference type="Gene3D" id="1.20.5.4130">
    <property type="match status" value="1"/>
</dbReference>
<dbReference type="EMBL" id="JBJKBG010000011">
    <property type="protein sequence ID" value="KAL3715883.1"/>
    <property type="molecule type" value="Genomic_DNA"/>
</dbReference>
<keyword evidence="10" id="KW-1185">Reference proteome</keyword>
<dbReference type="PANTHER" id="PTHR36766:SF67">
    <property type="entry name" value="DISEASE RESISTANCE PROTEIN RGA3"/>
    <property type="match status" value="1"/>
</dbReference>
<feature type="domain" description="Disease resistance R13L4/SHOC-2-like LRR" evidence="8">
    <location>
        <begin position="574"/>
        <end position="659"/>
    </location>
</feature>
<evidence type="ECO:0000259" key="5">
    <source>
        <dbReference type="Pfam" id="PF00931"/>
    </source>
</evidence>
<dbReference type="InterPro" id="IPR027417">
    <property type="entry name" value="P-loop_NTPase"/>
</dbReference>
<evidence type="ECO:0000313" key="10">
    <source>
        <dbReference type="Proteomes" id="UP001634007"/>
    </source>
</evidence>
<protein>
    <submittedName>
        <fullName evidence="9">Uncharacterized protein</fullName>
    </submittedName>
</protein>
<dbReference type="InterPro" id="IPR058922">
    <property type="entry name" value="WHD_DRP"/>
</dbReference>
<dbReference type="InterPro" id="IPR038005">
    <property type="entry name" value="RX-like_CC"/>
</dbReference>
<evidence type="ECO:0000256" key="4">
    <source>
        <dbReference type="ARBA" id="ARBA00022840"/>
    </source>
</evidence>
<dbReference type="PRINTS" id="PR00364">
    <property type="entry name" value="DISEASERSIST"/>
</dbReference>
<name>A0ABD3IMI7_EUCGL</name>
<evidence type="ECO:0000256" key="1">
    <source>
        <dbReference type="ARBA" id="ARBA00022737"/>
    </source>
</evidence>
<reference evidence="9 10" key="1">
    <citation type="submission" date="2024-11" db="EMBL/GenBank/DDBJ databases">
        <title>Chromosome-level genome assembly of Eucalyptus globulus Labill. provides insights into its genome evolution.</title>
        <authorList>
            <person name="Li X."/>
        </authorList>
    </citation>
    <scope>NUCLEOTIDE SEQUENCE [LARGE SCALE GENOMIC DNA]</scope>
    <source>
        <strain evidence="9">CL2024</strain>
        <tissue evidence="9">Fresh tender leaves</tissue>
    </source>
</reference>
<dbReference type="Gene3D" id="1.10.8.430">
    <property type="entry name" value="Helical domain of apoptotic protease-activating factors"/>
    <property type="match status" value="1"/>
</dbReference>